<evidence type="ECO:0000256" key="2">
    <source>
        <dbReference type="ARBA" id="ARBA00007783"/>
    </source>
</evidence>
<feature type="transmembrane region" description="Helical" evidence="8">
    <location>
        <begin position="261"/>
        <end position="287"/>
    </location>
</feature>
<feature type="transmembrane region" description="Helical" evidence="8">
    <location>
        <begin position="12"/>
        <end position="34"/>
    </location>
</feature>
<protein>
    <submittedName>
        <fullName evidence="10">ABC transporter permease</fullName>
    </submittedName>
</protein>
<keyword evidence="7 8" id="KW-0472">Membrane</keyword>
<dbReference type="Proteomes" id="UP000614200">
    <property type="component" value="Unassembled WGS sequence"/>
</dbReference>
<evidence type="ECO:0000259" key="9">
    <source>
        <dbReference type="PROSITE" id="PS51012"/>
    </source>
</evidence>
<sequence>MLRLKLRLLKDNTSLYVIMILMSLLLTAVFGNAFNGDYKGTIFIEDTTNSVENSDLIHTLEQEGSFDIKLVSHEEGLKKVSGREGLMFIQLSDEIKIFELKPTVERYQIEKLLNDAVSSRNTLEEYSEKVYQIISENSEIAVDKASLVQMVKVKVKVSEKNDKVFTLDHQIFKADLLSNFDAKIHYMVGMTLFFVTYSLLFTVGDYLEDRRLHTLDRMMVSPISRFQILTANVIPAFLIGAFQIVVMILCGQYLFGIQWGTQVGLILIIGIMYIFTMTALSFFIVSLVKNMSQLGAISPIILTGMGMLGGCMWPLEIISSKMLLTLANLTPHRWAIHGIETLMITGRASEQTVIAVGILFLMGCVYMVLAERMLAYKISD</sequence>
<feature type="transmembrane region" description="Helical" evidence="8">
    <location>
        <begin position="184"/>
        <end position="207"/>
    </location>
</feature>
<dbReference type="Pfam" id="PF12698">
    <property type="entry name" value="ABC2_membrane_3"/>
    <property type="match status" value="1"/>
</dbReference>
<gene>
    <name evidence="10" type="ORF">ISU02_08420</name>
</gene>
<keyword evidence="4" id="KW-1003">Cell membrane</keyword>
<dbReference type="EMBL" id="JADKNH010000004">
    <property type="protein sequence ID" value="MBF4693142.1"/>
    <property type="molecule type" value="Genomic_DNA"/>
</dbReference>
<evidence type="ECO:0000256" key="8">
    <source>
        <dbReference type="SAM" id="Phobius"/>
    </source>
</evidence>
<evidence type="ECO:0000256" key="6">
    <source>
        <dbReference type="ARBA" id="ARBA00022989"/>
    </source>
</evidence>
<keyword evidence="5 8" id="KW-0812">Transmembrane</keyword>
<accession>A0ABR9ZRR1</accession>
<feature type="transmembrane region" description="Helical" evidence="8">
    <location>
        <begin position="294"/>
        <end position="315"/>
    </location>
</feature>
<evidence type="ECO:0000256" key="1">
    <source>
        <dbReference type="ARBA" id="ARBA00004651"/>
    </source>
</evidence>
<dbReference type="InterPro" id="IPR051449">
    <property type="entry name" value="ABC-2_transporter_component"/>
</dbReference>
<feature type="domain" description="ABC transmembrane type-2" evidence="9">
    <location>
        <begin position="145"/>
        <end position="377"/>
    </location>
</feature>
<comment type="subcellular location">
    <subcellularLocation>
        <location evidence="1">Cell membrane</location>
        <topology evidence="1">Multi-pass membrane protein</topology>
    </subcellularLocation>
</comment>
<feature type="transmembrane region" description="Helical" evidence="8">
    <location>
        <begin position="228"/>
        <end position="255"/>
    </location>
</feature>
<dbReference type="PANTHER" id="PTHR30294">
    <property type="entry name" value="MEMBRANE COMPONENT OF ABC TRANSPORTER YHHJ-RELATED"/>
    <property type="match status" value="1"/>
</dbReference>
<dbReference type="InterPro" id="IPR013525">
    <property type="entry name" value="ABC2_TM"/>
</dbReference>
<keyword evidence="6 8" id="KW-1133">Transmembrane helix</keyword>
<evidence type="ECO:0000256" key="7">
    <source>
        <dbReference type="ARBA" id="ARBA00023136"/>
    </source>
</evidence>
<reference evidence="10 11" key="1">
    <citation type="submission" date="2020-11" db="EMBL/GenBank/DDBJ databases">
        <title>Fusibacter basophilias sp. nov.</title>
        <authorList>
            <person name="Qiu D."/>
        </authorList>
    </citation>
    <scope>NUCLEOTIDE SEQUENCE [LARGE SCALE GENOMIC DNA]</scope>
    <source>
        <strain evidence="10 11">Q10-2</strain>
    </source>
</reference>
<evidence type="ECO:0000313" key="10">
    <source>
        <dbReference type="EMBL" id="MBF4693142.1"/>
    </source>
</evidence>
<evidence type="ECO:0000256" key="4">
    <source>
        <dbReference type="ARBA" id="ARBA00022475"/>
    </source>
</evidence>
<keyword evidence="11" id="KW-1185">Reference proteome</keyword>
<dbReference type="InterPro" id="IPR047817">
    <property type="entry name" value="ABC2_TM_bact-type"/>
</dbReference>
<dbReference type="RefSeq" id="WP_194701370.1">
    <property type="nucleotide sequence ID" value="NZ_JADKNH010000004.1"/>
</dbReference>
<dbReference type="PROSITE" id="PS51012">
    <property type="entry name" value="ABC_TM2"/>
    <property type="match status" value="1"/>
</dbReference>
<feature type="transmembrane region" description="Helical" evidence="8">
    <location>
        <begin position="352"/>
        <end position="369"/>
    </location>
</feature>
<name>A0ABR9ZRR1_9FIRM</name>
<comment type="caution">
    <text evidence="10">The sequence shown here is derived from an EMBL/GenBank/DDBJ whole genome shotgun (WGS) entry which is preliminary data.</text>
</comment>
<evidence type="ECO:0000313" key="11">
    <source>
        <dbReference type="Proteomes" id="UP000614200"/>
    </source>
</evidence>
<keyword evidence="3" id="KW-0813">Transport</keyword>
<comment type="similarity">
    <text evidence="2">Belongs to the ABC-2 integral membrane protein family.</text>
</comment>
<proteinExistence type="inferred from homology"/>
<organism evidence="10 11">
    <name type="scientific">Fusibacter ferrireducens</name>
    <dbReference type="NCBI Taxonomy" id="2785058"/>
    <lineage>
        <taxon>Bacteria</taxon>
        <taxon>Bacillati</taxon>
        <taxon>Bacillota</taxon>
        <taxon>Clostridia</taxon>
        <taxon>Eubacteriales</taxon>
        <taxon>Eubacteriales Family XII. Incertae Sedis</taxon>
        <taxon>Fusibacter</taxon>
    </lineage>
</organism>
<evidence type="ECO:0000256" key="5">
    <source>
        <dbReference type="ARBA" id="ARBA00022692"/>
    </source>
</evidence>
<evidence type="ECO:0000256" key="3">
    <source>
        <dbReference type="ARBA" id="ARBA00022448"/>
    </source>
</evidence>
<dbReference type="PANTHER" id="PTHR30294:SF29">
    <property type="entry name" value="MULTIDRUG ABC TRANSPORTER PERMEASE YBHS-RELATED"/>
    <property type="match status" value="1"/>
</dbReference>